<dbReference type="Pfam" id="PF00685">
    <property type="entry name" value="Sulfotransfer_1"/>
    <property type="match status" value="1"/>
</dbReference>
<dbReference type="Gene3D" id="3.40.50.300">
    <property type="entry name" value="P-loop containing nucleotide triphosphate hydrolases"/>
    <property type="match status" value="1"/>
</dbReference>
<dbReference type="Proteomes" id="UP001156694">
    <property type="component" value="Unassembled WGS sequence"/>
</dbReference>
<dbReference type="RefSeq" id="WP_284376262.1">
    <property type="nucleotide sequence ID" value="NZ_BSNN01000002.1"/>
</dbReference>
<dbReference type="SUPFAM" id="SSF52540">
    <property type="entry name" value="P-loop containing nucleoside triphosphate hydrolases"/>
    <property type="match status" value="1"/>
</dbReference>
<proteinExistence type="predicted"/>
<evidence type="ECO:0000313" key="2">
    <source>
        <dbReference type="EMBL" id="GLQ34481.1"/>
    </source>
</evidence>
<gene>
    <name evidence="2" type="ORF">GCM10007939_07640</name>
</gene>
<dbReference type="EMBL" id="BSNN01000002">
    <property type="protein sequence ID" value="GLQ34481.1"/>
    <property type="molecule type" value="Genomic_DNA"/>
</dbReference>
<organism evidence="2 3">
    <name type="scientific">Amylibacter marinus</name>
    <dbReference type="NCBI Taxonomy" id="1475483"/>
    <lineage>
        <taxon>Bacteria</taxon>
        <taxon>Pseudomonadati</taxon>
        <taxon>Pseudomonadota</taxon>
        <taxon>Alphaproteobacteria</taxon>
        <taxon>Rhodobacterales</taxon>
        <taxon>Paracoccaceae</taxon>
        <taxon>Amylibacter</taxon>
    </lineage>
</organism>
<evidence type="ECO:0000259" key="1">
    <source>
        <dbReference type="Pfam" id="PF00685"/>
    </source>
</evidence>
<reference evidence="3" key="1">
    <citation type="journal article" date="2019" name="Int. J. Syst. Evol. Microbiol.">
        <title>The Global Catalogue of Microorganisms (GCM) 10K type strain sequencing project: providing services to taxonomists for standard genome sequencing and annotation.</title>
        <authorList>
            <consortium name="The Broad Institute Genomics Platform"/>
            <consortium name="The Broad Institute Genome Sequencing Center for Infectious Disease"/>
            <person name="Wu L."/>
            <person name="Ma J."/>
        </authorList>
    </citation>
    <scope>NUCLEOTIDE SEQUENCE [LARGE SCALE GENOMIC DNA]</scope>
    <source>
        <strain evidence="3">NBRC 110140</strain>
    </source>
</reference>
<name>A0ABQ5VT82_9RHOB</name>
<accession>A0ABQ5VT82</accession>
<dbReference type="InterPro" id="IPR000863">
    <property type="entry name" value="Sulfotransferase_dom"/>
</dbReference>
<protein>
    <recommendedName>
        <fullName evidence="1">Sulfotransferase domain-containing protein</fullName>
    </recommendedName>
</protein>
<comment type="caution">
    <text evidence="2">The sequence shown here is derived from an EMBL/GenBank/DDBJ whole genome shotgun (WGS) entry which is preliminary data.</text>
</comment>
<sequence length="265" mass="29978">MTLNTSLPPTHPMGPKIVFSYGMTKCGSTLAFELARSGLELAGYAQPKLKADGISEKSRINFAHHLDHDQLDQIWQEIQEIGHPVVIKTHCRPDPSIIKAMEQGIAIAQATYRDPRDMALSMLDHGNRSRSEGRMAFSEITDMQSALLDITSQVDSLTQWLVRPNCLPLYYEDLAFDMNITTRHILAQLLLEIPAAQVARFVRKSRFTQMNKGIQKRFVSEMPASEIRTFRKTFAPFLKTLIRRRQRLVYTGAPILPDGTILIAN</sequence>
<dbReference type="InterPro" id="IPR027417">
    <property type="entry name" value="P-loop_NTPase"/>
</dbReference>
<evidence type="ECO:0000313" key="3">
    <source>
        <dbReference type="Proteomes" id="UP001156694"/>
    </source>
</evidence>
<feature type="domain" description="Sulfotransferase" evidence="1">
    <location>
        <begin position="21"/>
        <end position="216"/>
    </location>
</feature>
<keyword evidence="3" id="KW-1185">Reference proteome</keyword>